<comment type="similarity">
    <text evidence="1">Belongs to the SMC family. SbcC subfamily.</text>
</comment>
<accession>A0A0V8RSQ0</accession>
<comment type="subunit">
    <text evidence="2">Heterodimer of SbcC and SbcD.</text>
</comment>
<dbReference type="SUPFAM" id="SSF52540">
    <property type="entry name" value="P-loop containing nucleoside triphosphate hydrolases"/>
    <property type="match status" value="1"/>
</dbReference>
<evidence type="ECO:0000256" key="5">
    <source>
        <dbReference type="SAM" id="MobiDB-lite"/>
    </source>
</evidence>
<dbReference type="GO" id="GO:0006302">
    <property type="term" value="P:double-strand break repair"/>
    <property type="evidence" value="ECO:0007669"/>
    <property type="project" value="InterPro"/>
</dbReference>
<dbReference type="GO" id="GO:0004527">
    <property type="term" value="F:exonuclease activity"/>
    <property type="evidence" value="ECO:0007669"/>
    <property type="project" value="UniProtKB-KW"/>
</dbReference>
<evidence type="ECO:0000256" key="2">
    <source>
        <dbReference type="ARBA" id="ARBA00011322"/>
    </source>
</evidence>
<feature type="region of interest" description="Disordered" evidence="5">
    <location>
        <begin position="100"/>
        <end position="122"/>
    </location>
</feature>
<dbReference type="OrthoDB" id="9795626at2"/>
<dbReference type="EMBL" id="LLVT01000002">
    <property type="protein sequence ID" value="KSW10968.1"/>
    <property type="molecule type" value="Genomic_DNA"/>
</dbReference>
<dbReference type="Proteomes" id="UP000054686">
    <property type="component" value="Unassembled WGS sequence"/>
</dbReference>
<evidence type="ECO:0000256" key="3">
    <source>
        <dbReference type="ARBA" id="ARBA00013368"/>
    </source>
</evidence>
<gene>
    <name evidence="7" type="ORF">APY09_05705</name>
</gene>
<sequence length="1024" mass="108676">MKIRWLRIVGIGPFAGEHTVDFSSFEDSGLFLLDGPTGAGKSTLIDAITFALYGDVARTKDASKDRLRSNHITDSDPSEADLVFEVATGIYRVTRTPAYTPAGKKSQRNSKSTLTRVVEDPDAPDGWRTVEPIASGPRDVGSEIPAIVGLDKDQFLQTIVLPQGKFSQFLNATSDAREQILRDIFDTQIYVDFTKALVDAAASSKRGIEERRVAAISAFERVRALNDALSDDVHTAAPGARERSAEVEEADQLDAGAEDSSAVTRWAEDACERAREAHAQTLRVAEAATATAREASRALSEGRALADAQAEHARVSATLAELTASEEVIASNRERADQARRALAVAPLDAAKASARARLEAAGDQVAALSPALGDEDSIDSASLTPEAVTALGERAQDLRDEATRTRGSLEEALAVERSLPEAHTQIDSLRSQHEQALARIASIEAEREALPLRIEQVTEALRLMRADADTLPEAASALRTINERLDASMQADLLRSALLGASDELREATVAAKLANAAAADGHDLWIAQSASALARELEEDTPCPVCGSTAHPNPAPAADGEITREQVAELDQARDRAEAALRDAQARHQDLVRRIAQLNEVAGAPTPTLETERDRAAELVAKLEALSPQITEIEAALAQERARLDGLTDSLASARETAASLASTLQERESALAAAEARVEAERADFASLDERAAHLDERARRAAALAGACADWDNARAALAQAQRSLADALEEQGLEADSWRTLLLPLPQVEALEARVAAHEKALFAAHEALASERLTRAASAPAPDLEALTEASRKAEEDAAMAARASGILEQHCAQLDAARASLEQALEALGRAREQAGPIRRLADIAAASGPENLASTPLSAWVLIARLEEVLAAANPRLAAISSGRYELVSVPDDGTASRKSGLGLAIVDHDTDALRSPRTLSGGETFYTSLALALGLADVVSAEAGGVELRTMFIDEGFGSLDSHTLSLVMAQLQALRCAGRTVGVISHVEEMATQIADQIQVRPLPEGGSTLSVRA</sequence>
<protein>
    <recommendedName>
        <fullName evidence="3">Nuclease SbcCD subunit C</fullName>
    </recommendedName>
</protein>
<evidence type="ECO:0000259" key="6">
    <source>
        <dbReference type="Pfam" id="PF13476"/>
    </source>
</evidence>
<keyword evidence="4" id="KW-0175">Coiled coil</keyword>
<dbReference type="Gene3D" id="3.40.50.300">
    <property type="entry name" value="P-loop containing nucleotide triphosphate hydrolases"/>
    <property type="match status" value="2"/>
</dbReference>
<name>A0A0V8RSQ0_9ACTO</name>
<dbReference type="InterPro" id="IPR038729">
    <property type="entry name" value="Rad50/SbcC_AAA"/>
</dbReference>
<keyword evidence="7" id="KW-0378">Hydrolase</keyword>
<keyword evidence="7" id="KW-0540">Nuclease</keyword>
<feature type="region of interest" description="Disordered" evidence="5">
    <location>
        <begin position="235"/>
        <end position="261"/>
    </location>
</feature>
<evidence type="ECO:0000256" key="1">
    <source>
        <dbReference type="ARBA" id="ARBA00006930"/>
    </source>
</evidence>
<dbReference type="RefSeq" id="WP_060566603.1">
    <property type="nucleotide sequence ID" value="NZ_CP040006.1"/>
</dbReference>
<dbReference type="PANTHER" id="PTHR32114:SF2">
    <property type="entry name" value="ABC TRANSPORTER ABCH.3"/>
    <property type="match status" value="1"/>
</dbReference>
<dbReference type="PANTHER" id="PTHR32114">
    <property type="entry name" value="ABC TRANSPORTER ABCH.3"/>
    <property type="match status" value="1"/>
</dbReference>
<feature type="coiled-coil region" evidence="4">
    <location>
        <begin position="632"/>
        <end position="735"/>
    </location>
</feature>
<feature type="domain" description="Rad50/SbcC-type AAA" evidence="6">
    <location>
        <begin position="6"/>
        <end position="190"/>
    </location>
</feature>
<comment type="caution">
    <text evidence="7">The sequence shown here is derived from an EMBL/GenBank/DDBJ whole genome shotgun (WGS) entry which is preliminary data.</text>
</comment>
<dbReference type="InterPro" id="IPR027417">
    <property type="entry name" value="P-loop_NTPase"/>
</dbReference>
<feature type="coiled-coil region" evidence="4">
    <location>
        <begin position="790"/>
        <end position="841"/>
    </location>
</feature>
<reference evidence="7 8" key="1">
    <citation type="submission" date="2015-10" db="EMBL/GenBank/DDBJ databases">
        <title>Draft Genome of Actinomyces odontolyticus subsp. actinosynbacter strain XH001.</title>
        <authorList>
            <person name="Mclean J.S."/>
            <person name="He X."/>
        </authorList>
    </citation>
    <scope>NUCLEOTIDE SEQUENCE [LARGE SCALE GENOMIC DNA]</scope>
    <source>
        <strain evidence="7 8">XH001</strain>
    </source>
</reference>
<organism evidence="7 8">
    <name type="scientific">Schaalia odontolytica</name>
    <dbReference type="NCBI Taxonomy" id="1660"/>
    <lineage>
        <taxon>Bacteria</taxon>
        <taxon>Bacillati</taxon>
        <taxon>Actinomycetota</taxon>
        <taxon>Actinomycetes</taxon>
        <taxon>Actinomycetales</taxon>
        <taxon>Actinomycetaceae</taxon>
        <taxon>Schaalia</taxon>
    </lineage>
</organism>
<proteinExistence type="inferred from homology"/>
<dbReference type="AlphaFoldDB" id="A0A0V8RSQ0"/>
<dbReference type="Pfam" id="PF13558">
    <property type="entry name" value="SbcC_Walker_B"/>
    <property type="match status" value="1"/>
</dbReference>
<evidence type="ECO:0000313" key="8">
    <source>
        <dbReference type="Proteomes" id="UP000054686"/>
    </source>
</evidence>
<dbReference type="GO" id="GO:0016887">
    <property type="term" value="F:ATP hydrolysis activity"/>
    <property type="evidence" value="ECO:0007669"/>
    <property type="project" value="InterPro"/>
</dbReference>
<dbReference type="Pfam" id="PF13476">
    <property type="entry name" value="AAA_23"/>
    <property type="match status" value="1"/>
</dbReference>
<evidence type="ECO:0000256" key="4">
    <source>
        <dbReference type="SAM" id="Coils"/>
    </source>
</evidence>
<evidence type="ECO:0000313" key="7">
    <source>
        <dbReference type="EMBL" id="KSW10968.1"/>
    </source>
</evidence>
<feature type="coiled-coil region" evidence="4">
    <location>
        <begin position="569"/>
        <end position="603"/>
    </location>
</feature>
<keyword evidence="7" id="KW-0269">Exonuclease</keyword>